<keyword evidence="1" id="KW-0732">Signal</keyword>
<proteinExistence type="predicted"/>
<gene>
    <name evidence="2" type="ORF">DPPLL_23170</name>
</gene>
<feature type="signal peptide" evidence="1">
    <location>
        <begin position="1"/>
        <end position="24"/>
    </location>
</feature>
<organism evidence="2 3">
    <name type="scientific">Desulfofustis limnaeus</name>
    <dbReference type="NCBI Taxonomy" id="2740163"/>
    <lineage>
        <taxon>Bacteria</taxon>
        <taxon>Pseudomonadati</taxon>
        <taxon>Thermodesulfobacteriota</taxon>
        <taxon>Desulfobulbia</taxon>
        <taxon>Desulfobulbales</taxon>
        <taxon>Desulfocapsaceae</taxon>
        <taxon>Desulfofustis</taxon>
    </lineage>
</organism>
<evidence type="ECO:0000313" key="2">
    <source>
        <dbReference type="EMBL" id="BDD87952.1"/>
    </source>
</evidence>
<dbReference type="Pfam" id="PF03923">
    <property type="entry name" value="Lipoprotein_16"/>
    <property type="match status" value="1"/>
</dbReference>
<dbReference type="EMBL" id="AP025516">
    <property type="protein sequence ID" value="BDD87952.1"/>
    <property type="molecule type" value="Genomic_DNA"/>
</dbReference>
<protein>
    <recommendedName>
        <fullName evidence="4">Lipoprotein</fullName>
    </recommendedName>
</protein>
<sequence length="190" mass="20345">MRSLVILFALFALFGCAPTLPLDATLTLTVAAQPGGGYPAGTAATLQGSDKRADSAVISYAIKDDPPVMLPSRHDPQIILTEKLAIGFREQGLVFEHQAPARLILEIEGLLATVTKPKLLYNTEAISVVALTVTKHGNSLTKRYKKESSRASATRPDLEDVEALLNEQLSRIVEQILADGEIRAIIVGGS</sequence>
<keyword evidence="3" id="KW-1185">Reference proteome</keyword>
<evidence type="ECO:0000313" key="3">
    <source>
        <dbReference type="Proteomes" id="UP000830055"/>
    </source>
</evidence>
<dbReference type="InterPro" id="IPR005619">
    <property type="entry name" value="Uncharacterised_YajG"/>
</dbReference>
<name>A0ABM7WAH9_9BACT</name>
<dbReference type="PROSITE" id="PS51257">
    <property type="entry name" value="PROKAR_LIPOPROTEIN"/>
    <property type="match status" value="1"/>
</dbReference>
<accession>A0ABM7WAH9</accession>
<reference evidence="2 3" key="1">
    <citation type="submission" date="2022-01" db="EMBL/GenBank/DDBJ databases">
        <title>Desulfofustis limnae sp. nov., a novel mesophilic sulfate-reducing bacterium isolated from marsh soil.</title>
        <authorList>
            <person name="Watanabe M."/>
            <person name="Takahashi A."/>
            <person name="Kojima H."/>
            <person name="Fukui M."/>
        </authorList>
    </citation>
    <scope>NUCLEOTIDE SEQUENCE [LARGE SCALE GENOMIC DNA]</scope>
    <source>
        <strain evidence="2 3">PPLL</strain>
    </source>
</reference>
<dbReference type="Proteomes" id="UP000830055">
    <property type="component" value="Chromosome"/>
</dbReference>
<evidence type="ECO:0000256" key="1">
    <source>
        <dbReference type="SAM" id="SignalP"/>
    </source>
</evidence>
<dbReference type="RefSeq" id="WP_284151353.1">
    <property type="nucleotide sequence ID" value="NZ_AP025516.1"/>
</dbReference>
<feature type="chain" id="PRO_5046766873" description="Lipoprotein" evidence="1">
    <location>
        <begin position="25"/>
        <end position="190"/>
    </location>
</feature>
<evidence type="ECO:0008006" key="4">
    <source>
        <dbReference type="Google" id="ProtNLM"/>
    </source>
</evidence>